<evidence type="ECO:0000256" key="5">
    <source>
        <dbReference type="ARBA" id="ARBA00022989"/>
    </source>
</evidence>
<dbReference type="AlphaFoldDB" id="A0A1X0P040"/>
<dbReference type="PANTHER" id="PTHR10868:SF1">
    <property type="entry name" value="SIGMA NON-OPIOID INTRACELLULAR RECEPTOR 1"/>
    <property type="match status" value="1"/>
</dbReference>
<keyword evidence="4" id="KW-0256">Endoplasmic reticulum</keyword>
<dbReference type="VEuPathDB" id="TriTrypDB:TM35_000093350"/>
<dbReference type="EMBL" id="NBCO01000009">
    <property type="protein sequence ID" value="ORC90285.1"/>
    <property type="molecule type" value="Genomic_DNA"/>
</dbReference>
<proteinExistence type="inferred from homology"/>
<protein>
    <submittedName>
        <fullName evidence="9">Putative C-8 sterol isomerase</fullName>
    </submittedName>
</protein>
<dbReference type="PANTHER" id="PTHR10868">
    <property type="entry name" value="SIGMA 1-TYPE OPIOID RECEPTOR-RELATED"/>
    <property type="match status" value="1"/>
</dbReference>
<keyword evidence="8" id="KW-0732">Signal</keyword>
<feature type="chain" id="PRO_5010885845" evidence="8">
    <location>
        <begin position="20"/>
        <end position="220"/>
    </location>
</feature>
<keyword evidence="5" id="KW-1133">Transmembrane helix</keyword>
<keyword evidence="3" id="KW-0812">Transmembrane</keyword>
<evidence type="ECO:0000256" key="7">
    <source>
        <dbReference type="RuleBase" id="RU368083"/>
    </source>
</evidence>
<keyword evidence="9" id="KW-0413">Isomerase</keyword>
<evidence type="ECO:0000313" key="10">
    <source>
        <dbReference type="Proteomes" id="UP000192257"/>
    </source>
</evidence>
<dbReference type="GeneID" id="39984354"/>
<evidence type="ECO:0000313" key="9">
    <source>
        <dbReference type="EMBL" id="ORC90285.1"/>
    </source>
</evidence>
<dbReference type="OrthoDB" id="347124at2759"/>
<dbReference type="RefSeq" id="XP_028884351.1">
    <property type="nucleotide sequence ID" value="XM_029024574.1"/>
</dbReference>
<sequence>MRRVLFTIIPVLVLAVALSLVVDRPENWVFEPKELQAIAQRGIANAQSRHGVNASAEHVIESVIAEVARVYPKHVRSTGEWLWNNAGGAMGSMTVLHSSFSEYLIIFGTNVGTEGHTGRYYWAEDFFTIIYGEQWAATPNAHKREVYKAGDQHYLPRGVAKQYRMPDACWALEYARGNIPSMLFFGFADLFSSTLDVVTFYQTVAGTAGHMIPNALMGKI</sequence>
<organism evidence="9 10">
    <name type="scientific">Trypanosoma theileri</name>
    <dbReference type="NCBI Taxonomy" id="67003"/>
    <lineage>
        <taxon>Eukaryota</taxon>
        <taxon>Discoba</taxon>
        <taxon>Euglenozoa</taxon>
        <taxon>Kinetoplastea</taxon>
        <taxon>Metakinetoplastina</taxon>
        <taxon>Trypanosomatida</taxon>
        <taxon>Trypanosomatidae</taxon>
        <taxon>Trypanosoma</taxon>
    </lineage>
</organism>
<dbReference type="GO" id="GO:0016853">
    <property type="term" value="F:isomerase activity"/>
    <property type="evidence" value="ECO:0007669"/>
    <property type="project" value="UniProtKB-KW"/>
</dbReference>
<accession>A0A1X0P040</accession>
<keyword evidence="10" id="KW-1185">Reference proteome</keyword>
<gene>
    <name evidence="9" type="ORF">TM35_000093350</name>
</gene>
<evidence type="ECO:0000256" key="3">
    <source>
        <dbReference type="ARBA" id="ARBA00022692"/>
    </source>
</evidence>
<reference evidence="9 10" key="1">
    <citation type="submission" date="2017-03" db="EMBL/GenBank/DDBJ databases">
        <title>An alternative strategy for trypanosome survival in the mammalian bloodstream revealed through genome and transcriptome analysis of the ubiquitous bovine parasite Trypanosoma (Megatrypanum) theileri.</title>
        <authorList>
            <person name="Kelly S."/>
            <person name="Ivens A."/>
            <person name="Mott A."/>
            <person name="O'Neill E."/>
            <person name="Emms D."/>
            <person name="Macleod O."/>
            <person name="Voorheis P."/>
            <person name="Matthews J."/>
            <person name="Matthews K."/>
            <person name="Carrington M."/>
        </authorList>
    </citation>
    <scope>NUCLEOTIDE SEQUENCE [LARGE SCALE GENOMIC DNA]</scope>
    <source>
        <strain evidence="9">Edinburgh</strain>
    </source>
</reference>
<evidence type="ECO:0000256" key="6">
    <source>
        <dbReference type="ARBA" id="ARBA00023136"/>
    </source>
</evidence>
<dbReference type="GO" id="GO:0005789">
    <property type="term" value="C:endoplasmic reticulum membrane"/>
    <property type="evidence" value="ECO:0007669"/>
    <property type="project" value="UniProtKB-SubCell"/>
</dbReference>
<dbReference type="Pfam" id="PF04622">
    <property type="entry name" value="ERG2_Sigma1R"/>
    <property type="match status" value="1"/>
</dbReference>
<feature type="signal peptide" evidence="8">
    <location>
        <begin position="1"/>
        <end position="19"/>
    </location>
</feature>
<comment type="similarity">
    <text evidence="2 7">Belongs to the ERG2 family.</text>
</comment>
<comment type="subcellular location">
    <subcellularLocation>
        <location evidence="1">Endoplasmic reticulum membrane</location>
    </subcellularLocation>
</comment>
<name>A0A1X0P040_9TRYP</name>
<keyword evidence="6" id="KW-0472">Membrane</keyword>
<evidence type="ECO:0000256" key="2">
    <source>
        <dbReference type="ARBA" id="ARBA00007141"/>
    </source>
</evidence>
<evidence type="ECO:0000256" key="8">
    <source>
        <dbReference type="SAM" id="SignalP"/>
    </source>
</evidence>
<evidence type="ECO:0000256" key="4">
    <source>
        <dbReference type="ARBA" id="ARBA00022824"/>
    </source>
</evidence>
<dbReference type="InterPro" id="IPR006716">
    <property type="entry name" value="ERG2_sigma1_rcpt-like"/>
</dbReference>
<dbReference type="Proteomes" id="UP000192257">
    <property type="component" value="Unassembled WGS sequence"/>
</dbReference>
<evidence type="ECO:0000256" key="1">
    <source>
        <dbReference type="ARBA" id="ARBA00004586"/>
    </source>
</evidence>
<dbReference type="STRING" id="67003.A0A1X0P040"/>
<comment type="caution">
    <text evidence="9">The sequence shown here is derived from an EMBL/GenBank/DDBJ whole genome shotgun (WGS) entry which is preliminary data.</text>
</comment>